<sequence>MLIYLYPLFMIPIYAGIFYVILKWLKVDSFRVKRSFVLAATLATIELICNLIVFTLDLNGIANTVLSVGVFVFVIRKLLILKTWQAVVIPIGVTACGYLIMAVLLMVFFQFFGASNGGI</sequence>
<evidence type="ECO:0000313" key="2">
    <source>
        <dbReference type="EMBL" id="GAA0860455.1"/>
    </source>
</evidence>
<gene>
    <name evidence="2" type="ORF">GCM10009114_37400</name>
</gene>
<name>A0ABN1LUP4_9ALTE</name>
<comment type="caution">
    <text evidence="2">The sequence shown here is derived from an EMBL/GenBank/DDBJ whole genome shotgun (WGS) entry which is preliminary data.</text>
</comment>
<protein>
    <submittedName>
        <fullName evidence="2">Uncharacterized protein</fullName>
    </submittedName>
</protein>
<feature type="transmembrane region" description="Helical" evidence="1">
    <location>
        <begin position="86"/>
        <end position="112"/>
    </location>
</feature>
<feature type="transmembrane region" description="Helical" evidence="1">
    <location>
        <begin position="36"/>
        <end position="54"/>
    </location>
</feature>
<keyword evidence="1" id="KW-1133">Transmembrane helix</keyword>
<dbReference type="EMBL" id="BAAAFD010000033">
    <property type="protein sequence ID" value="GAA0860455.1"/>
    <property type="molecule type" value="Genomic_DNA"/>
</dbReference>
<accession>A0ABN1LUP4</accession>
<evidence type="ECO:0000256" key="1">
    <source>
        <dbReference type="SAM" id="Phobius"/>
    </source>
</evidence>
<dbReference type="Proteomes" id="UP001500359">
    <property type="component" value="Unassembled WGS sequence"/>
</dbReference>
<keyword evidence="1" id="KW-0472">Membrane</keyword>
<evidence type="ECO:0000313" key="3">
    <source>
        <dbReference type="Proteomes" id="UP001500359"/>
    </source>
</evidence>
<feature type="transmembrane region" description="Helical" evidence="1">
    <location>
        <begin position="6"/>
        <end position="24"/>
    </location>
</feature>
<keyword evidence="1" id="KW-0812">Transmembrane</keyword>
<reference evidence="2 3" key="1">
    <citation type="journal article" date="2019" name="Int. J. Syst. Evol. Microbiol.">
        <title>The Global Catalogue of Microorganisms (GCM) 10K type strain sequencing project: providing services to taxonomists for standard genome sequencing and annotation.</title>
        <authorList>
            <consortium name="The Broad Institute Genomics Platform"/>
            <consortium name="The Broad Institute Genome Sequencing Center for Infectious Disease"/>
            <person name="Wu L."/>
            <person name="Ma J."/>
        </authorList>
    </citation>
    <scope>NUCLEOTIDE SEQUENCE [LARGE SCALE GENOMIC DNA]</scope>
    <source>
        <strain evidence="2 3">JCM 15896</strain>
    </source>
</reference>
<dbReference type="RefSeq" id="WP_343862763.1">
    <property type="nucleotide sequence ID" value="NZ_BAAAFD010000033.1"/>
</dbReference>
<organism evidence="2 3">
    <name type="scientific">Aliiglaciecola litoralis</name>
    <dbReference type="NCBI Taxonomy" id="582857"/>
    <lineage>
        <taxon>Bacteria</taxon>
        <taxon>Pseudomonadati</taxon>
        <taxon>Pseudomonadota</taxon>
        <taxon>Gammaproteobacteria</taxon>
        <taxon>Alteromonadales</taxon>
        <taxon>Alteromonadaceae</taxon>
        <taxon>Aliiglaciecola</taxon>
    </lineage>
</organism>
<proteinExistence type="predicted"/>
<keyword evidence="3" id="KW-1185">Reference proteome</keyword>
<feature type="transmembrane region" description="Helical" evidence="1">
    <location>
        <begin position="60"/>
        <end position="79"/>
    </location>
</feature>